<evidence type="ECO:0008006" key="4">
    <source>
        <dbReference type="Google" id="ProtNLM"/>
    </source>
</evidence>
<feature type="coiled-coil region" evidence="1">
    <location>
        <begin position="12"/>
        <end position="39"/>
    </location>
</feature>
<comment type="caution">
    <text evidence="2">The sequence shown here is derived from an EMBL/GenBank/DDBJ whole genome shotgun (WGS) entry which is preliminary data.</text>
</comment>
<dbReference type="EMBL" id="JAUSTM010000031">
    <property type="protein sequence ID" value="MDQ0223495.1"/>
    <property type="molecule type" value="Genomic_DNA"/>
</dbReference>
<accession>A0ABT9YU22</accession>
<evidence type="ECO:0000313" key="2">
    <source>
        <dbReference type="EMBL" id="MDQ0223495.1"/>
    </source>
</evidence>
<dbReference type="NCBIfam" id="NF040896">
    <property type="entry name" value="SP_0009_fam"/>
    <property type="match status" value="1"/>
</dbReference>
<sequence>MEDLAKTIETFLAYSDEKLEELAQKNQNLKQKKDSEKQQT</sequence>
<gene>
    <name evidence="2" type="ORF">J2S23_002072</name>
</gene>
<reference evidence="2 3" key="1">
    <citation type="submission" date="2023-07" db="EMBL/GenBank/DDBJ databases">
        <title>Genomic Encyclopedia of Type Strains, Phase IV (KMG-IV): sequencing the most valuable type-strain genomes for metagenomic binning, comparative biology and taxonomic classification.</title>
        <authorList>
            <person name="Goeker M."/>
        </authorList>
    </citation>
    <scope>NUCLEOTIDE SEQUENCE [LARGE SCALE GENOMIC DNA]</scope>
    <source>
        <strain evidence="2 3">DSM 105143</strain>
    </source>
</reference>
<name>A0ABT9YU22_9STRE</name>
<evidence type="ECO:0000313" key="3">
    <source>
        <dbReference type="Proteomes" id="UP001223079"/>
    </source>
</evidence>
<dbReference type="InterPro" id="IPR049819">
    <property type="entry name" value="SP_0009-like"/>
</dbReference>
<dbReference type="RefSeq" id="WP_307122636.1">
    <property type="nucleotide sequence ID" value="NZ_JAUSTM010000031.1"/>
</dbReference>
<protein>
    <recommendedName>
        <fullName evidence="4">Extracellular protein</fullName>
    </recommendedName>
</protein>
<evidence type="ECO:0000256" key="1">
    <source>
        <dbReference type="SAM" id="Coils"/>
    </source>
</evidence>
<proteinExistence type="predicted"/>
<keyword evidence="1" id="KW-0175">Coiled coil</keyword>
<dbReference type="Proteomes" id="UP001223079">
    <property type="component" value="Unassembled WGS sequence"/>
</dbReference>
<organism evidence="2 3">
    <name type="scientific">Streptococcus moroccensis</name>
    <dbReference type="NCBI Taxonomy" id="1451356"/>
    <lineage>
        <taxon>Bacteria</taxon>
        <taxon>Bacillati</taxon>
        <taxon>Bacillota</taxon>
        <taxon>Bacilli</taxon>
        <taxon>Lactobacillales</taxon>
        <taxon>Streptococcaceae</taxon>
        <taxon>Streptococcus</taxon>
    </lineage>
</organism>
<keyword evidence="3" id="KW-1185">Reference proteome</keyword>